<keyword evidence="2" id="KW-0689">Ribosomal protein</keyword>
<dbReference type="GO" id="GO:0003735">
    <property type="term" value="F:structural constituent of ribosome"/>
    <property type="evidence" value="ECO:0007669"/>
    <property type="project" value="InterPro"/>
</dbReference>
<dbReference type="GO" id="GO:0003723">
    <property type="term" value="F:RNA binding"/>
    <property type="evidence" value="ECO:0007669"/>
    <property type="project" value="InterPro"/>
</dbReference>
<dbReference type="SUPFAM" id="SSF55315">
    <property type="entry name" value="L30e-like"/>
    <property type="match status" value="1"/>
</dbReference>
<keyword evidence="3" id="KW-0687">Ribonucleoprotein</keyword>
<proteinExistence type="evidence at transcript level"/>
<dbReference type="InterPro" id="IPR029064">
    <property type="entry name" value="Ribosomal_eL30-like_sf"/>
</dbReference>
<accession>V5L306</accession>
<dbReference type="HAMAP" id="MF_00481">
    <property type="entry name" value="Ribosomal_eL30"/>
    <property type="match status" value="1"/>
</dbReference>
<dbReference type="FunFam" id="3.30.1330.30:FF:000001">
    <property type="entry name" value="60S ribosomal protein L30"/>
    <property type="match status" value="1"/>
</dbReference>
<dbReference type="PROSITE" id="PS00993">
    <property type="entry name" value="RIBOSOMAL_L30E_2"/>
    <property type="match status" value="1"/>
</dbReference>
<feature type="domain" description="Ribosomal protein eL8/eL30/eS12/Gadd45" evidence="6">
    <location>
        <begin position="14"/>
        <end position="105"/>
    </location>
</feature>
<evidence type="ECO:0000256" key="5">
    <source>
        <dbReference type="ARBA" id="ARBA00035336"/>
    </source>
</evidence>
<dbReference type="NCBIfam" id="NF002172">
    <property type="entry name" value="PRK01018.1"/>
    <property type="match status" value="1"/>
</dbReference>
<dbReference type="AlphaFoldDB" id="V5L306"/>
<evidence type="ECO:0000256" key="1">
    <source>
        <dbReference type="ARBA" id="ARBA00007326"/>
    </source>
</evidence>
<dbReference type="InterPro" id="IPR039109">
    <property type="entry name" value="Ribosomal_eL30-like"/>
</dbReference>
<sequence>MVATKKSKKASEGINSRLQLVIKTGKYNIGFRSTLRQLRSGKAKLVLIANNEEHIRKSQIEYYAMLAKVAVHHYNGSNIELGTACGKYFKVAVLTITDPGNSEIIAVNE</sequence>
<evidence type="ECO:0000256" key="2">
    <source>
        <dbReference type="ARBA" id="ARBA00022980"/>
    </source>
</evidence>
<dbReference type="PROSITE" id="PS00709">
    <property type="entry name" value="RIBOSOMAL_L30E_1"/>
    <property type="match status" value="1"/>
</dbReference>
<dbReference type="InterPro" id="IPR004038">
    <property type="entry name" value="Ribosomal_eL8/eL30/eS12/Gad45"/>
</dbReference>
<dbReference type="Pfam" id="PF01248">
    <property type="entry name" value="Ribosomal_L7Ae"/>
    <property type="match status" value="1"/>
</dbReference>
<evidence type="ECO:0000256" key="3">
    <source>
        <dbReference type="ARBA" id="ARBA00023274"/>
    </source>
</evidence>
<dbReference type="InterPro" id="IPR000231">
    <property type="entry name" value="Ribosomal_eL30"/>
</dbReference>
<dbReference type="PANTHER" id="PTHR11449">
    <property type="entry name" value="RIBOSOMAL PROTEIN L30"/>
    <property type="match status" value="1"/>
</dbReference>
<dbReference type="InterPro" id="IPR022991">
    <property type="entry name" value="Ribosomal_eL30_CS"/>
</dbReference>
<organism evidence="7">
    <name type="scientific">Pectinaria gouldii</name>
    <name type="common">Trumpet worm</name>
    <name type="synonym">Ice-cream cone worm</name>
    <dbReference type="NCBI Taxonomy" id="260746"/>
    <lineage>
        <taxon>Eukaryota</taxon>
        <taxon>Metazoa</taxon>
        <taxon>Spiralia</taxon>
        <taxon>Lophotrochozoa</taxon>
        <taxon>Annelida</taxon>
        <taxon>Polychaeta</taxon>
        <taxon>Sedentaria</taxon>
        <taxon>Canalipalpata</taxon>
        <taxon>Terebellida</taxon>
        <taxon>Terebelliformia</taxon>
        <taxon>Pectinariidae</taxon>
        <taxon>Pectinaria</taxon>
    </lineage>
</organism>
<reference evidence="7" key="1">
    <citation type="submission" date="2013-07" db="EMBL/GenBank/DDBJ databases">
        <authorList>
            <person name="Rohr K.E."/>
            <person name="Rackow A.R."/>
            <person name="Miller C.S."/>
            <person name="Schiller A.D."/>
            <person name="Dean M.A."/>
        </authorList>
    </citation>
    <scope>NUCLEOTIDE SEQUENCE</scope>
    <source>
        <strain evidence="7">AS35</strain>
        <tissue evidence="7">Head</tissue>
    </source>
</reference>
<dbReference type="GO" id="GO:0022625">
    <property type="term" value="C:cytosolic large ribosomal subunit"/>
    <property type="evidence" value="ECO:0007669"/>
    <property type="project" value="InterPro"/>
</dbReference>
<protein>
    <recommendedName>
        <fullName evidence="4">Large ribosomal subunit protein eL30</fullName>
    </recommendedName>
    <alternativeName>
        <fullName evidence="5">60S ribosomal protein L30</fullName>
    </alternativeName>
</protein>
<comment type="similarity">
    <text evidence="1">Belongs to the eukaryotic ribosomal protein eL30 family.</text>
</comment>
<dbReference type="EMBL" id="KF479354">
    <property type="protein sequence ID" value="AHA44485.1"/>
    <property type="molecule type" value="mRNA"/>
</dbReference>
<name>V5L306_PECGU</name>
<evidence type="ECO:0000256" key="4">
    <source>
        <dbReference type="ARBA" id="ARBA00035231"/>
    </source>
</evidence>
<evidence type="ECO:0000259" key="6">
    <source>
        <dbReference type="Pfam" id="PF01248"/>
    </source>
</evidence>
<evidence type="ECO:0000313" key="7">
    <source>
        <dbReference type="EMBL" id="AHA44485.1"/>
    </source>
</evidence>
<dbReference type="Gene3D" id="3.30.1330.30">
    <property type="match status" value="1"/>
</dbReference>